<dbReference type="InterPro" id="IPR023210">
    <property type="entry name" value="NADP_OxRdtase_dom"/>
</dbReference>
<dbReference type="Pfam" id="PF00248">
    <property type="entry name" value="Aldo_ket_red"/>
    <property type="match status" value="1"/>
</dbReference>
<dbReference type="AlphaFoldDB" id="A0A926HQA8"/>
<dbReference type="EMBL" id="JACRSN010000001">
    <property type="protein sequence ID" value="MBC8532534.1"/>
    <property type="molecule type" value="Genomic_DNA"/>
</dbReference>
<evidence type="ECO:0000313" key="3">
    <source>
        <dbReference type="Proteomes" id="UP000651482"/>
    </source>
</evidence>
<dbReference type="PRINTS" id="PR00069">
    <property type="entry name" value="ALDKETRDTASE"/>
</dbReference>
<dbReference type="InterPro" id="IPR036812">
    <property type="entry name" value="NAD(P)_OxRdtase_dom_sf"/>
</dbReference>
<sequence>MKRINLGGTSLSVPRIVVGCMRLNELRPAQIETLVAGALECGANFFDHADIYGRGECESLFAKAIGMNAAKREKMILQSKCDIRPEQQMYDCSKAYLLSAADGILSRLQTDYLDILLLHRPDALMEPEEVAEAFDRLHSTGKVRYFGVSNQNPGQIRLLQKYLPQKLLIDQLQLSITNSTMISSGIHVNMLDDAAVCRDDGVLDYCRLHEITIQAWSPFQYGMFEGTFLQNPKFPELNKTLSELAQKYAVSETTIAAAWVLRHPAKMQLIAGTTKLSRLQEICGATDLTLSREDWYAIYRAAGNTIP</sequence>
<reference evidence="2" key="1">
    <citation type="submission" date="2020-08" db="EMBL/GenBank/DDBJ databases">
        <title>Genome public.</title>
        <authorList>
            <person name="Liu C."/>
            <person name="Sun Q."/>
        </authorList>
    </citation>
    <scope>NUCLEOTIDE SEQUENCE</scope>
    <source>
        <strain evidence="2">NSJ-40</strain>
    </source>
</reference>
<dbReference type="InterPro" id="IPR020471">
    <property type="entry name" value="AKR"/>
</dbReference>
<feature type="domain" description="NADP-dependent oxidoreductase" evidence="1">
    <location>
        <begin position="15"/>
        <end position="298"/>
    </location>
</feature>
<proteinExistence type="predicted"/>
<dbReference type="PANTHER" id="PTHR43364">
    <property type="entry name" value="NADH-SPECIFIC METHYLGLYOXAL REDUCTASE-RELATED"/>
    <property type="match status" value="1"/>
</dbReference>
<keyword evidence="3" id="KW-1185">Reference proteome</keyword>
<evidence type="ECO:0000313" key="2">
    <source>
        <dbReference type="EMBL" id="MBC8532534.1"/>
    </source>
</evidence>
<dbReference type="SUPFAM" id="SSF51430">
    <property type="entry name" value="NAD(P)-linked oxidoreductase"/>
    <property type="match status" value="1"/>
</dbReference>
<gene>
    <name evidence="2" type="ORF">IAG03_00665</name>
</gene>
<dbReference type="RefSeq" id="WP_249317736.1">
    <property type="nucleotide sequence ID" value="NZ_JACRSN010000001.1"/>
</dbReference>
<dbReference type="GO" id="GO:0005829">
    <property type="term" value="C:cytosol"/>
    <property type="evidence" value="ECO:0007669"/>
    <property type="project" value="TreeGrafter"/>
</dbReference>
<evidence type="ECO:0000259" key="1">
    <source>
        <dbReference type="Pfam" id="PF00248"/>
    </source>
</evidence>
<organism evidence="2 3">
    <name type="scientific">Yeguia hominis</name>
    <dbReference type="NCBI Taxonomy" id="2763662"/>
    <lineage>
        <taxon>Bacteria</taxon>
        <taxon>Bacillati</taxon>
        <taxon>Bacillota</taxon>
        <taxon>Clostridia</taxon>
        <taxon>Eubacteriales</taxon>
        <taxon>Yeguiaceae</taxon>
        <taxon>Yeguia</taxon>
    </lineage>
</organism>
<dbReference type="PANTHER" id="PTHR43364:SF1">
    <property type="entry name" value="OXIDOREDUCTASE YDHF"/>
    <property type="match status" value="1"/>
</dbReference>
<dbReference type="GO" id="GO:0016491">
    <property type="term" value="F:oxidoreductase activity"/>
    <property type="evidence" value="ECO:0007669"/>
    <property type="project" value="InterPro"/>
</dbReference>
<dbReference type="CDD" id="cd19092">
    <property type="entry name" value="AKR_BsYcsN_EcYdhF-like"/>
    <property type="match status" value="1"/>
</dbReference>
<accession>A0A926HQA8</accession>
<dbReference type="Gene3D" id="3.20.20.100">
    <property type="entry name" value="NADP-dependent oxidoreductase domain"/>
    <property type="match status" value="1"/>
</dbReference>
<name>A0A926HQA8_9FIRM</name>
<protein>
    <submittedName>
        <fullName evidence="2">Aldo/keto reductase</fullName>
    </submittedName>
</protein>
<dbReference type="Proteomes" id="UP000651482">
    <property type="component" value="Unassembled WGS sequence"/>
</dbReference>
<dbReference type="InterPro" id="IPR050523">
    <property type="entry name" value="AKR_Detox_Biosynth"/>
</dbReference>
<comment type="caution">
    <text evidence="2">The sequence shown here is derived from an EMBL/GenBank/DDBJ whole genome shotgun (WGS) entry which is preliminary data.</text>
</comment>